<proteinExistence type="predicted"/>
<evidence type="ECO:0000313" key="1">
    <source>
        <dbReference type="EMBL" id="KAI8436202.1"/>
    </source>
</evidence>
<keyword evidence="2" id="KW-1185">Reference proteome</keyword>
<dbReference type="EMBL" id="CM046106">
    <property type="protein sequence ID" value="KAI8436202.1"/>
    <property type="molecule type" value="Genomic_DNA"/>
</dbReference>
<reference evidence="1 2" key="1">
    <citation type="journal article" date="2022" name="Genome Biol. Evol.">
        <title>The Spruce Budworm Genome: Reconstructing the Evolutionary History of Antifreeze Proteins.</title>
        <authorList>
            <person name="Beliveau C."/>
            <person name="Gagne P."/>
            <person name="Picq S."/>
            <person name="Vernygora O."/>
            <person name="Keeling C.I."/>
            <person name="Pinkney K."/>
            <person name="Doucet D."/>
            <person name="Wen F."/>
            <person name="Johnston J.S."/>
            <person name="Maaroufi H."/>
            <person name="Boyle B."/>
            <person name="Laroche J."/>
            <person name="Dewar K."/>
            <person name="Juretic N."/>
            <person name="Blackburn G."/>
            <person name="Nisole A."/>
            <person name="Brunet B."/>
            <person name="Brandao M."/>
            <person name="Lumley L."/>
            <person name="Duan J."/>
            <person name="Quan G."/>
            <person name="Lucarotti C.J."/>
            <person name="Roe A.D."/>
            <person name="Sperling F.A.H."/>
            <person name="Levesque R.C."/>
            <person name="Cusson M."/>
        </authorList>
    </citation>
    <scope>NUCLEOTIDE SEQUENCE [LARGE SCALE GENOMIC DNA]</scope>
    <source>
        <strain evidence="1">Glfc:IPQL:Cfum</strain>
    </source>
</reference>
<dbReference type="Proteomes" id="UP001064048">
    <property type="component" value="Chromosome 6"/>
</dbReference>
<sequence>MAVTYMVLAALIVVNKMALTNGLTTKLMEIDEAFVEQKDVLLTMLETKLKELKDNKKRKTGAESVKCETMPKNVDMKLRANGISAVGETDLLLKYGKFGNGSLNLNANGISNVGKAQLDLGGGEGSIHIPGLGNLFSGSLSKTICGEQKSNEGDDAKEKPEIPSHNFGSVIDLGYRRSDTIGTNETIGNSMNSTEGATDTTTKDGNFNITSDATTLSEVAANCGGGCGGGGGRARQLPARAAAAPALAHVAGHRGPRPVYTACADRSR</sequence>
<comment type="caution">
    <text evidence="1">The sequence shown here is derived from an EMBL/GenBank/DDBJ whole genome shotgun (WGS) entry which is preliminary data.</text>
</comment>
<protein>
    <submittedName>
        <fullName evidence="1">Uncharacterized protein</fullName>
    </submittedName>
</protein>
<organism evidence="1 2">
    <name type="scientific">Choristoneura fumiferana</name>
    <name type="common">Spruce budworm moth</name>
    <name type="synonym">Archips fumiferana</name>
    <dbReference type="NCBI Taxonomy" id="7141"/>
    <lineage>
        <taxon>Eukaryota</taxon>
        <taxon>Metazoa</taxon>
        <taxon>Ecdysozoa</taxon>
        <taxon>Arthropoda</taxon>
        <taxon>Hexapoda</taxon>
        <taxon>Insecta</taxon>
        <taxon>Pterygota</taxon>
        <taxon>Neoptera</taxon>
        <taxon>Endopterygota</taxon>
        <taxon>Lepidoptera</taxon>
        <taxon>Glossata</taxon>
        <taxon>Ditrysia</taxon>
        <taxon>Tortricoidea</taxon>
        <taxon>Tortricidae</taxon>
        <taxon>Tortricinae</taxon>
        <taxon>Choristoneura</taxon>
    </lineage>
</organism>
<evidence type="ECO:0000313" key="2">
    <source>
        <dbReference type="Proteomes" id="UP001064048"/>
    </source>
</evidence>
<gene>
    <name evidence="1" type="ORF">MSG28_004273</name>
</gene>
<accession>A0ACC0KJB9</accession>
<name>A0ACC0KJB9_CHOFU</name>